<dbReference type="EMBL" id="ML014232">
    <property type="protein sequence ID" value="RKP00154.1"/>
    <property type="molecule type" value="Genomic_DNA"/>
</dbReference>
<dbReference type="PROSITE" id="PS00293">
    <property type="entry name" value="PCNA_2"/>
    <property type="match status" value="1"/>
</dbReference>
<dbReference type="Pfam" id="PF02747">
    <property type="entry name" value="PCNA_C"/>
    <property type="match status" value="1"/>
</dbReference>
<evidence type="ECO:0000259" key="10">
    <source>
        <dbReference type="Pfam" id="PF02747"/>
    </source>
</evidence>
<keyword evidence="12" id="KW-1185">Reference proteome</keyword>
<evidence type="ECO:0000256" key="6">
    <source>
        <dbReference type="ARBA" id="ARBA00054163"/>
    </source>
</evidence>
<feature type="domain" description="Proliferating cell nuclear antigen PCNA C-terminal" evidence="10">
    <location>
        <begin position="127"/>
        <end position="256"/>
    </location>
</feature>
<dbReference type="Proteomes" id="UP000274922">
    <property type="component" value="Unassembled WGS sequence"/>
</dbReference>
<dbReference type="PRINTS" id="PR00339">
    <property type="entry name" value="PCNACYCLIN"/>
</dbReference>
<dbReference type="InterPro" id="IPR022659">
    <property type="entry name" value="Pr_cel_nuc_antig_CS"/>
</dbReference>
<dbReference type="Pfam" id="PF00705">
    <property type="entry name" value="PCNA_N"/>
    <property type="match status" value="1"/>
</dbReference>
<dbReference type="GO" id="GO:0003677">
    <property type="term" value="F:DNA binding"/>
    <property type="evidence" value="ECO:0007669"/>
    <property type="project" value="UniProtKB-KW"/>
</dbReference>
<accession>A0A4P9X4Y9</accession>
<evidence type="ECO:0000256" key="3">
    <source>
        <dbReference type="ARBA" id="ARBA00022705"/>
    </source>
</evidence>
<comment type="function">
    <text evidence="6">This protein is an auxiliary protein of DNA polymerase delta and is involved in the control of eukaryotic DNA replication by increasing the polymerase's processibility during elongation of the leading strand. Involved in DNA repair.</text>
</comment>
<keyword evidence="5 7" id="KW-0539">Nucleus</keyword>
<dbReference type="FunFam" id="3.10.150.10:FF:000008">
    <property type="entry name" value="Proliferating cell nuclear antigen"/>
    <property type="match status" value="1"/>
</dbReference>
<dbReference type="STRING" id="1555241.A0A4P9X4Y9"/>
<proteinExistence type="inferred from homology"/>
<evidence type="ECO:0000256" key="1">
    <source>
        <dbReference type="ARBA" id="ARBA00004123"/>
    </source>
</evidence>
<evidence type="ECO:0000313" key="11">
    <source>
        <dbReference type="EMBL" id="RKP00154.1"/>
    </source>
</evidence>
<dbReference type="OrthoDB" id="534348at2759"/>
<comment type="subcellular location">
    <subcellularLocation>
        <location evidence="1 7">Nucleus</location>
    </subcellularLocation>
</comment>
<dbReference type="PANTHER" id="PTHR11352">
    <property type="entry name" value="PROLIFERATING CELL NUCLEAR ANTIGEN"/>
    <property type="match status" value="1"/>
</dbReference>
<reference evidence="12" key="1">
    <citation type="journal article" date="2018" name="Nat. Microbiol.">
        <title>Leveraging single-cell genomics to expand the fungal tree of life.</title>
        <authorList>
            <person name="Ahrendt S.R."/>
            <person name="Quandt C.A."/>
            <person name="Ciobanu D."/>
            <person name="Clum A."/>
            <person name="Salamov A."/>
            <person name="Andreopoulos B."/>
            <person name="Cheng J.F."/>
            <person name="Woyke T."/>
            <person name="Pelin A."/>
            <person name="Henrissat B."/>
            <person name="Reynolds N.K."/>
            <person name="Benny G.L."/>
            <person name="Smith M.E."/>
            <person name="James T.Y."/>
            <person name="Grigoriev I.V."/>
        </authorList>
    </citation>
    <scope>NUCLEOTIDE SEQUENCE [LARGE SCALE GENOMIC DNA]</scope>
    <source>
        <strain evidence="12">ATCC 52028</strain>
    </source>
</reference>
<gene>
    <name evidence="11" type="ORF">CXG81DRAFT_13567</name>
</gene>
<comment type="function">
    <text evidence="7">This protein is an auxiliary protein of DNA polymerase delta and is involved in the control of eukaryotic DNA replication by increasing the polymerase's processivity during elongation of the leading strand.</text>
</comment>
<name>A0A4P9X4Y9_9FUNG</name>
<dbReference type="AlphaFoldDB" id="A0A4P9X4Y9"/>
<dbReference type="InterPro" id="IPR022648">
    <property type="entry name" value="Pr_cel_nuc_antig_N"/>
</dbReference>
<dbReference type="GO" id="GO:0019985">
    <property type="term" value="P:translesion synthesis"/>
    <property type="evidence" value="ECO:0007669"/>
    <property type="project" value="TreeGrafter"/>
</dbReference>
<dbReference type="InterPro" id="IPR000730">
    <property type="entry name" value="Pr_cel_nuc_antig"/>
</dbReference>
<dbReference type="GO" id="GO:0006272">
    <property type="term" value="P:leading strand elongation"/>
    <property type="evidence" value="ECO:0007669"/>
    <property type="project" value="TreeGrafter"/>
</dbReference>
<protein>
    <recommendedName>
        <fullName evidence="7">DNA sliding clamp PCNA</fullName>
    </recommendedName>
</protein>
<evidence type="ECO:0000256" key="8">
    <source>
        <dbReference type="RuleBase" id="RU003671"/>
    </source>
</evidence>
<dbReference type="GO" id="GO:0006298">
    <property type="term" value="P:mismatch repair"/>
    <property type="evidence" value="ECO:0007669"/>
    <property type="project" value="TreeGrafter"/>
</dbReference>
<keyword evidence="3 8" id="KW-0235">DNA replication</keyword>
<evidence type="ECO:0000256" key="7">
    <source>
        <dbReference type="RuleBase" id="RU000641"/>
    </source>
</evidence>
<dbReference type="PROSITE" id="PS01251">
    <property type="entry name" value="PCNA_1"/>
    <property type="match status" value="1"/>
</dbReference>
<evidence type="ECO:0000256" key="4">
    <source>
        <dbReference type="ARBA" id="ARBA00023125"/>
    </source>
</evidence>
<dbReference type="InterPro" id="IPR046938">
    <property type="entry name" value="DNA_clamp_sf"/>
</dbReference>
<dbReference type="GO" id="GO:0030337">
    <property type="term" value="F:DNA polymerase processivity factor activity"/>
    <property type="evidence" value="ECO:0007669"/>
    <property type="project" value="InterPro"/>
</dbReference>
<evidence type="ECO:0000259" key="9">
    <source>
        <dbReference type="Pfam" id="PF00705"/>
    </source>
</evidence>
<evidence type="ECO:0000313" key="12">
    <source>
        <dbReference type="Proteomes" id="UP000274922"/>
    </source>
</evidence>
<dbReference type="SUPFAM" id="SSF55979">
    <property type="entry name" value="DNA clamp"/>
    <property type="match status" value="2"/>
</dbReference>
<feature type="domain" description="Proliferating cell nuclear antigen PCNA N-terminal" evidence="9">
    <location>
        <begin position="1"/>
        <end position="124"/>
    </location>
</feature>
<dbReference type="PANTHER" id="PTHR11352:SF0">
    <property type="entry name" value="PROLIFERATING CELL NUCLEAR ANTIGEN"/>
    <property type="match status" value="1"/>
</dbReference>
<comment type="similarity">
    <text evidence="2 8">Belongs to the PCNA family.</text>
</comment>
<dbReference type="InterPro" id="IPR022649">
    <property type="entry name" value="Pr_cel_nuc_antig_C"/>
</dbReference>
<organism evidence="11 12">
    <name type="scientific">Caulochytrium protostelioides</name>
    <dbReference type="NCBI Taxonomy" id="1555241"/>
    <lineage>
        <taxon>Eukaryota</taxon>
        <taxon>Fungi</taxon>
        <taxon>Fungi incertae sedis</taxon>
        <taxon>Chytridiomycota</taxon>
        <taxon>Chytridiomycota incertae sedis</taxon>
        <taxon>Chytridiomycetes</taxon>
        <taxon>Caulochytriales</taxon>
        <taxon>Caulochytriaceae</taxon>
        <taxon>Caulochytrium</taxon>
    </lineage>
</organism>
<evidence type="ECO:0000256" key="2">
    <source>
        <dbReference type="ARBA" id="ARBA00010462"/>
    </source>
</evidence>
<keyword evidence="4 8" id="KW-0238">DNA-binding</keyword>
<dbReference type="CDD" id="cd00577">
    <property type="entry name" value="PCNA"/>
    <property type="match status" value="1"/>
</dbReference>
<dbReference type="FunFam" id="3.10.150.10:FF:000006">
    <property type="entry name" value="Proliferating cell nuclear antigen"/>
    <property type="match status" value="1"/>
</dbReference>
<dbReference type="HAMAP" id="MF_00317">
    <property type="entry name" value="DNApol_clamp_arch"/>
    <property type="match status" value="1"/>
</dbReference>
<dbReference type="NCBIfam" id="TIGR00590">
    <property type="entry name" value="pcna"/>
    <property type="match status" value="1"/>
</dbReference>
<dbReference type="GO" id="GO:0006275">
    <property type="term" value="P:regulation of DNA replication"/>
    <property type="evidence" value="ECO:0007669"/>
    <property type="project" value="InterPro"/>
</dbReference>
<evidence type="ECO:0000256" key="5">
    <source>
        <dbReference type="ARBA" id="ARBA00023242"/>
    </source>
</evidence>
<dbReference type="Gene3D" id="3.10.150.10">
    <property type="entry name" value="DNA Polymerase III, subunit A, domain 2"/>
    <property type="match status" value="2"/>
</dbReference>
<dbReference type="FunFam" id="3.70.10.10:FF:000001">
    <property type="entry name" value="Proliferating cell nuclear antigen"/>
    <property type="match status" value="1"/>
</dbReference>
<dbReference type="GO" id="GO:0043626">
    <property type="term" value="C:PCNA complex"/>
    <property type="evidence" value="ECO:0007669"/>
    <property type="project" value="UniProtKB-ARBA"/>
</dbReference>
<sequence>MLEARLAQASVLKRTLDAIKDLVSDANLDCDDNGLKLQSMDQAHVALVALALRSNAFEPYRCDRNINLGMSLGSLSKIIKCAGNDDVVTLKAEDNKDKIHIMLEAPNNDRLSEYSLKLMDIDAEHYGIPETEYDATVRMSSVEFQRICRDLLVLSESMTIETTKEGVRFSADGDIGAGSVTLKQGGSVDAENKETATQVELNEPVTLTFSLKYLANFTKATPLSDVVYLSMSSDQPLLVEYRIEDIGYIRYYLAPKIGDAN</sequence>